<feature type="compositionally biased region" description="Basic and acidic residues" evidence="1">
    <location>
        <begin position="131"/>
        <end position="140"/>
    </location>
</feature>
<evidence type="ECO:0000256" key="1">
    <source>
        <dbReference type="SAM" id="MobiDB-lite"/>
    </source>
</evidence>
<gene>
    <name evidence="2" type="ORF">Naga_100418g1</name>
</gene>
<evidence type="ECO:0000313" key="3">
    <source>
        <dbReference type="Proteomes" id="UP000019335"/>
    </source>
</evidence>
<feature type="region of interest" description="Disordered" evidence="1">
    <location>
        <begin position="156"/>
        <end position="175"/>
    </location>
</feature>
<dbReference type="Proteomes" id="UP000019335">
    <property type="component" value="Chromosome 12"/>
</dbReference>
<dbReference type="OrthoDB" id="10580151at2759"/>
<protein>
    <submittedName>
        <fullName evidence="2">Uncharacterized protein</fullName>
    </submittedName>
</protein>
<feature type="region of interest" description="Disordered" evidence="1">
    <location>
        <begin position="67"/>
        <end position="150"/>
    </location>
</feature>
<evidence type="ECO:0000313" key="2">
    <source>
        <dbReference type="EMBL" id="EWM25221.1"/>
    </source>
</evidence>
<feature type="region of interest" description="Disordered" evidence="1">
    <location>
        <begin position="203"/>
        <end position="235"/>
    </location>
</feature>
<accession>W7TX34</accession>
<comment type="caution">
    <text evidence="2">The sequence shown here is derived from an EMBL/GenBank/DDBJ whole genome shotgun (WGS) entry which is preliminary data.</text>
</comment>
<organism evidence="2 3">
    <name type="scientific">Nannochloropsis gaditana</name>
    <dbReference type="NCBI Taxonomy" id="72520"/>
    <lineage>
        <taxon>Eukaryota</taxon>
        <taxon>Sar</taxon>
        <taxon>Stramenopiles</taxon>
        <taxon>Ochrophyta</taxon>
        <taxon>Eustigmatophyceae</taxon>
        <taxon>Eustigmatales</taxon>
        <taxon>Monodopsidaceae</taxon>
        <taxon>Nannochloropsis</taxon>
    </lineage>
</organism>
<proteinExistence type="predicted"/>
<feature type="compositionally biased region" description="Basic and acidic residues" evidence="1">
    <location>
        <begin position="277"/>
        <end position="287"/>
    </location>
</feature>
<sequence>MTDMDSVWALLALTSTEQRARTPRKNAYLRVQAPVAFLIRRFVSDLRPHRSLIIHHLNGHPSPTLPLLPPPNLLPPLRRRQPYPRRPAPALRLLPRRAGRVRGPGPGPRQRRPPHGWDPCEGLLSLLSGDHAADPKDERPSPAPSVLRDPADAFRHGASRAGGRLHRGSASERPGPMDLCLCGGERDPGAHRHHVCSPFPPFARWGGTPTPSGGGGAGGREGGREGGAEGGLDSLAHLPGPVGVYGRRRGALGGRIGAGGGRRGKEGGWEGGQRAASARDGRDHEPSCLRLALRPALGPDETLGGSGPSGWGLLGERHGRLCGKG</sequence>
<dbReference type="EMBL" id="AZIL01001006">
    <property type="protein sequence ID" value="EWM25221.1"/>
    <property type="molecule type" value="Genomic_DNA"/>
</dbReference>
<keyword evidence="3" id="KW-1185">Reference proteome</keyword>
<name>W7TX34_9STRA</name>
<feature type="compositionally biased region" description="Gly residues" evidence="1">
    <location>
        <begin position="304"/>
        <end position="313"/>
    </location>
</feature>
<feature type="region of interest" description="Disordered" evidence="1">
    <location>
        <begin position="252"/>
        <end position="325"/>
    </location>
</feature>
<feature type="non-terminal residue" evidence="2">
    <location>
        <position position="325"/>
    </location>
</feature>
<feature type="compositionally biased region" description="Gly residues" evidence="1">
    <location>
        <begin position="252"/>
        <end position="261"/>
    </location>
</feature>
<dbReference type="AlphaFoldDB" id="W7TX34"/>
<reference evidence="2 3" key="1">
    <citation type="journal article" date="2014" name="Mol. Plant">
        <title>Chromosome Scale Genome Assembly and Transcriptome Profiling of Nannochloropsis gaditana in Nitrogen Depletion.</title>
        <authorList>
            <person name="Corteggiani Carpinelli E."/>
            <person name="Telatin A."/>
            <person name="Vitulo N."/>
            <person name="Forcato C."/>
            <person name="D'Angelo M."/>
            <person name="Schiavon R."/>
            <person name="Vezzi A."/>
            <person name="Giacometti G.M."/>
            <person name="Morosinotto T."/>
            <person name="Valle G."/>
        </authorList>
    </citation>
    <scope>NUCLEOTIDE SEQUENCE [LARGE SCALE GENOMIC DNA]</scope>
    <source>
        <strain evidence="2 3">B-31</strain>
    </source>
</reference>